<dbReference type="Proteomes" id="UP000248688">
    <property type="component" value="Chromosome"/>
</dbReference>
<keyword evidence="2" id="KW-1185">Reference proteome</keyword>
<gene>
    <name evidence="1" type="ORF">DN752_06435</name>
</gene>
<dbReference type="EMBL" id="CP030041">
    <property type="protein sequence ID" value="AWW29784.1"/>
    <property type="molecule type" value="Genomic_DNA"/>
</dbReference>
<accession>A0A2Z4IFQ8</accession>
<dbReference type="AlphaFoldDB" id="A0A2Z4IFQ8"/>
<evidence type="ECO:0000313" key="2">
    <source>
        <dbReference type="Proteomes" id="UP000248688"/>
    </source>
</evidence>
<proteinExistence type="predicted"/>
<dbReference type="KEGG" id="est:DN752_06435"/>
<organism evidence="1 2">
    <name type="scientific">Echinicola strongylocentroti</name>
    <dbReference type="NCBI Taxonomy" id="1795355"/>
    <lineage>
        <taxon>Bacteria</taxon>
        <taxon>Pseudomonadati</taxon>
        <taxon>Bacteroidota</taxon>
        <taxon>Cytophagia</taxon>
        <taxon>Cytophagales</taxon>
        <taxon>Cyclobacteriaceae</taxon>
        <taxon>Echinicola</taxon>
    </lineage>
</organism>
<reference evidence="1 2" key="1">
    <citation type="submission" date="2018-06" db="EMBL/GenBank/DDBJ databases">
        <title>Echinicola strongylocentroti sp. nov., isolated from a sea urchin Strongylocentrotus intermedius.</title>
        <authorList>
            <person name="Bae S.S."/>
        </authorList>
    </citation>
    <scope>NUCLEOTIDE SEQUENCE [LARGE SCALE GENOMIC DNA]</scope>
    <source>
        <strain evidence="1 2">MEBiC08714</strain>
    </source>
</reference>
<sequence>MKGNTFRVGIAIIRAAGTPSGGLGELKFLRMNPQVTKFVVPLALCPDLYIGNRSSLGSSQRLNPDYVLGIVVRAEIARKSVSLEALA</sequence>
<protein>
    <submittedName>
        <fullName evidence="1">Uncharacterized protein</fullName>
    </submittedName>
</protein>
<evidence type="ECO:0000313" key="1">
    <source>
        <dbReference type="EMBL" id="AWW29784.1"/>
    </source>
</evidence>
<name>A0A2Z4IFQ8_9BACT</name>